<feature type="transmembrane region" description="Helical" evidence="1">
    <location>
        <begin position="68"/>
        <end position="89"/>
    </location>
</feature>
<keyword evidence="1" id="KW-0472">Membrane</keyword>
<reference evidence="3" key="1">
    <citation type="journal article" date="2020" name="mSystems">
        <title>Genome- and Community-Level Interaction Insights into Carbon Utilization and Element Cycling Functions of Hydrothermarchaeota in Hydrothermal Sediment.</title>
        <authorList>
            <person name="Zhou Z."/>
            <person name="Liu Y."/>
            <person name="Xu W."/>
            <person name="Pan J."/>
            <person name="Luo Z.H."/>
            <person name="Li M."/>
        </authorList>
    </citation>
    <scope>NUCLEOTIDE SEQUENCE [LARGE SCALE GENOMIC DNA]</scope>
    <source>
        <strain evidence="3">SpSt-855</strain>
    </source>
</reference>
<feature type="transmembrane region" description="Helical" evidence="1">
    <location>
        <begin position="151"/>
        <end position="169"/>
    </location>
</feature>
<proteinExistence type="predicted"/>
<feature type="transmembrane region" description="Helical" evidence="1">
    <location>
        <begin position="37"/>
        <end position="56"/>
    </location>
</feature>
<name>A0A7V4XS19_9BACT</name>
<dbReference type="EMBL" id="DTKL01000030">
    <property type="protein sequence ID" value="HGY94118.1"/>
    <property type="molecule type" value="Genomic_DNA"/>
</dbReference>
<evidence type="ECO:0000256" key="1">
    <source>
        <dbReference type="SAM" id="Phobius"/>
    </source>
</evidence>
<sequence>MSLSAGAQANLLGLGAALTWGISDFCGGLATKRAFPALVVGLSHTLSLLTVLAFLAASGPLSPSASTIHYGLLSGVAGGIGLMLFYAALALGPMGLNSALTGVITAVLPVVYSWFHAAHPSPAEWAGFALAIVAIWMIAYTPGGRPHPRGLALAVGAGIGFGFLLIFLEKAGSQSVGWALACSRMASASIAGTLAIFTLVRRKGRVFSSFALEEHPVPRRRWLIFLPLVITASLLEVSGNFFYTVASVLGRLDVAAVLSSLYPGFTILLAAWLLRERTTRTQALGMALALGAVVLISL</sequence>
<keyword evidence="1" id="KW-1133">Transmembrane helix</keyword>
<dbReference type="Pfam" id="PF00892">
    <property type="entry name" value="EamA"/>
    <property type="match status" value="2"/>
</dbReference>
<dbReference type="InterPro" id="IPR037185">
    <property type="entry name" value="EmrE-like"/>
</dbReference>
<feature type="transmembrane region" description="Helical" evidence="1">
    <location>
        <begin position="175"/>
        <end position="200"/>
    </location>
</feature>
<dbReference type="AlphaFoldDB" id="A0A7V4XS19"/>
<keyword evidence="1" id="KW-0812">Transmembrane</keyword>
<evidence type="ECO:0000313" key="3">
    <source>
        <dbReference type="EMBL" id="HGY94118.1"/>
    </source>
</evidence>
<evidence type="ECO:0000259" key="2">
    <source>
        <dbReference type="Pfam" id="PF00892"/>
    </source>
</evidence>
<accession>A0A7V4XS19</accession>
<feature type="domain" description="EamA" evidence="2">
    <location>
        <begin position="10"/>
        <end position="139"/>
    </location>
</feature>
<feature type="transmembrane region" description="Helical" evidence="1">
    <location>
        <begin position="221"/>
        <end position="243"/>
    </location>
</feature>
<comment type="caution">
    <text evidence="3">The sequence shown here is derived from an EMBL/GenBank/DDBJ whole genome shotgun (WGS) entry which is preliminary data.</text>
</comment>
<feature type="transmembrane region" description="Helical" evidence="1">
    <location>
        <begin position="255"/>
        <end position="274"/>
    </location>
</feature>
<dbReference type="SUPFAM" id="SSF103481">
    <property type="entry name" value="Multidrug resistance efflux transporter EmrE"/>
    <property type="match status" value="2"/>
</dbReference>
<gene>
    <name evidence="3" type="ORF">ENW50_05460</name>
</gene>
<feature type="domain" description="EamA" evidence="2">
    <location>
        <begin position="149"/>
        <end position="297"/>
    </location>
</feature>
<feature type="transmembrane region" description="Helical" evidence="1">
    <location>
        <begin position="96"/>
        <end position="115"/>
    </location>
</feature>
<protein>
    <submittedName>
        <fullName evidence="3">DMT family transporter</fullName>
    </submittedName>
</protein>
<feature type="transmembrane region" description="Helical" evidence="1">
    <location>
        <begin position="121"/>
        <end position="139"/>
    </location>
</feature>
<organism evidence="3">
    <name type="scientific">Acidobacterium capsulatum</name>
    <dbReference type="NCBI Taxonomy" id="33075"/>
    <lineage>
        <taxon>Bacteria</taxon>
        <taxon>Pseudomonadati</taxon>
        <taxon>Acidobacteriota</taxon>
        <taxon>Terriglobia</taxon>
        <taxon>Terriglobales</taxon>
        <taxon>Acidobacteriaceae</taxon>
        <taxon>Acidobacterium</taxon>
    </lineage>
</organism>
<dbReference type="InterPro" id="IPR000620">
    <property type="entry name" value="EamA_dom"/>
</dbReference>
<dbReference type="GO" id="GO:0016020">
    <property type="term" value="C:membrane"/>
    <property type="evidence" value="ECO:0007669"/>
    <property type="project" value="InterPro"/>
</dbReference>